<feature type="transmembrane region" description="Helical" evidence="1">
    <location>
        <begin position="232"/>
        <end position="249"/>
    </location>
</feature>
<feature type="transmembrane region" description="Helical" evidence="1">
    <location>
        <begin position="158"/>
        <end position="189"/>
    </location>
</feature>
<evidence type="ECO:0000256" key="1">
    <source>
        <dbReference type="SAM" id="Phobius"/>
    </source>
</evidence>
<dbReference type="EMBL" id="JANUAU010000003">
    <property type="protein sequence ID" value="MCS3677413.1"/>
    <property type="molecule type" value="Genomic_DNA"/>
</dbReference>
<keyword evidence="1" id="KW-1133">Transmembrane helix</keyword>
<keyword evidence="1" id="KW-0472">Membrane</keyword>
<dbReference type="GeneID" id="83729713"/>
<dbReference type="PANTHER" id="PTHR37308:SF1">
    <property type="entry name" value="POLYPRENYL-PHOSPHATE TRANSPORTER"/>
    <property type="match status" value="1"/>
</dbReference>
<protein>
    <submittedName>
        <fullName evidence="5">Membrane protein</fullName>
    </submittedName>
</protein>
<evidence type="ECO:0000313" key="3">
    <source>
        <dbReference type="EMBL" id="MCS3710724.1"/>
    </source>
</evidence>
<dbReference type="Proteomes" id="UP001155057">
    <property type="component" value="Unassembled WGS sequence"/>
</dbReference>
<feature type="transmembrane region" description="Helical" evidence="1">
    <location>
        <begin position="132"/>
        <end position="152"/>
    </location>
</feature>
<dbReference type="EMBL" id="JANUBB010000001">
    <property type="protein sequence ID" value="MCS3950326.1"/>
    <property type="molecule type" value="Genomic_DNA"/>
</dbReference>
<dbReference type="EMBL" id="JANTYZ010000001">
    <property type="protein sequence ID" value="MCS3864183.1"/>
    <property type="molecule type" value="Genomic_DNA"/>
</dbReference>
<dbReference type="Proteomes" id="UP001155034">
    <property type="component" value="Unassembled WGS sequence"/>
</dbReference>
<feature type="transmembrane region" description="Helical" evidence="1">
    <location>
        <begin position="42"/>
        <end position="59"/>
    </location>
</feature>
<name>A0A9X2TWG4_9BACT</name>
<evidence type="ECO:0000313" key="6">
    <source>
        <dbReference type="Proteomes" id="UP001155010"/>
    </source>
</evidence>
<evidence type="ECO:0000313" key="2">
    <source>
        <dbReference type="EMBL" id="MCS3677413.1"/>
    </source>
</evidence>
<accession>A0A9X2TWG4</accession>
<dbReference type="OMA" id="PIPVWSF"/>
<proteinExistence type="predicted"/>
<evidence type="ECO:0000313" key="5">
    <source>
        <dbReference type="EMBL" id="MCS3950326.1"/>
    </source>
</evidence>
<feature type="transmembrane region" description="Helical" evidence="1">
    <location>
        <begin position="71"/>
        <end position="91"/>
    </location>
</feature>
<comment type="caution">
    <text evidence="5">The sequence shown here is derived from an EMBL/GenBank/DDBJ whole genome shotgun (WGS) entry which is preliminary data.</text>
</comment>
<dbReference type="EMBL" id="JANUAE010000008">
    <property type="protein sequence ID" value="MCS3710724.1"/>
    <property type="molecule type" value="Genomic_DNA"/>
</dbReference>
<dbReference type="Proteomes" id="UP001155010">
    <property type="component" value="Unassembled WGS sequence"/>
</dbReference>
<gene>
    <name evidence="3" type="ORF">GGP61_002344</name>
    <name evidence="2" type="ORF">GGP71_001329</name>
    <name evidence="4" type="ORF">GGP82_000714</name>
    <name evidence="5" type="ORF">GGP83_000252</name>
</gene>
<keyword evidence="1" id="KW-0812">Transmembrane</keyword>
<organism evidence="5 6">
    <name type="scientific">Salinibacter ruber</name>
    <dbReference type="NCBI Taxonomy" id="146919"/>
    <lineage>
        <taxon>Bacteria</taxon>
        <taxon>Pseudomonadati</taxon>
        <taxon>Rhodothermota</taxon>
        <taxon>Rhodothermia</taxon>
        <taxon>Rhodothermales</taxon>
        <taxon>Salinibacteraceae</taxon>
        <taxon>Salinibacter</taxon>
    </lineage>
</organism>
<evidence type="ECO:0000313" key="4">
    <source>
        <dbReference type="EMBL" id="MCS3864183.1"/>
    </source>
</evidence>
<dbReference type="PANTHER" id="PTHR37308">
    <property type="entry name" value="INTEGRAL MEMBRANE PROTEIN"/>
    <property type="match status" value="1"/>
</dbReference>
<sequence length="301" mass="30794">MPSAPFAFVRHVLYGVLMGGADVIPGVSGGTMALIVGIYERLVGALSSAVSFGLSLLRLDRAAAQQHWAAVPWRLIGPLLGGIGVAILGGARVIPPLMEAYPAPMRGLFFGLVAASLLIPARRIERVTGLRVGIGLACAAGAFFLTSLPALAVSDPSLIRVFCSAMIAICAMILPGVSGAFLLEALGIYAPTLEAVNALDWGYVLTFCAGAAVGLGTFAKLLDLLLTHRHDAMMAALVGLIAGALRALWPYGGAERVLRAPEAGEPIGSVVLLALVGFGAVLALLAWSPSTAGKETTASAS</sequence>
<dbReference type="InterPro" id="IPR007163">
    <property type="entry name" value="VCA0040-like"/>
</dbReference>
<feature type="transmembrane region" description="Helical" evidence="1">
    <location>
        <begin position="270"/>
        <end position="287"/>
    </location>
</feature>
<dbReference type="AlphaFoldDB" id="A0A9X2TWG4"/>
<feature type="transmembrane region" description="Helical" evidence="1">
    <location>
        <begin position="103"/>
        <end position="120"/>
    </location>
</feature>
<feature type="transmembrane region" description="Helical" evidence="1">
    <location>
        <begin position="12"/>
        <end position="36"/>
    </location>
</feature>
<dbReference type="Proteomes" id="UP001155027">
    <property type="component" value="Unassembled WGS sequence"/>
</dbReference>
<reference evidence="5" key="1">
    <citation type="submission" date="2022-08" db="EMBL/GenBank/DDBJ databases">
        <title>Genomic Encyclopedia of Type Strains, Phase V (KMG-V): Genome sequencing to study the core and pangenomes of soil and plant-associated prokaryotes.</title>
        <authorList>
            <person name="Whitman W."/>
        </authorList>
    </citation>
    <scope>NUCLEOTIDE SEQUENCE</scope>
    <source>
        <strain evidence="2">0</strain>
        <strain evidence="4">SP2016B</strain>
        <strain evidence="5">SP2017</strain>
        <strain evidence="3">SP3049</strain>
    </source>
</reference>
<feature type="transmembrane region" description="Helical" evidence="1">
    <location>
        <begin position="201"/>
        <end position="220"/>
    </location>
</feature>
<dbReference type="Pfam" id="PF04018">
    <property type="entry name" value="VCA0040-like"/>
    <property type="match status" value="1"/>
</dbReference>
<dbReference type="RefSeq" id="WP_011405405.1">
    <property type="nucleotide sequence ID" value="NZ_CALTRV010000004.1"/>
</dbReference>